<keyword evidence="11 12" id="KW-0407">Ion channel</keyword>
<sequence>MNRIRKEDLCSQEGLETPLVFSSAASFKHCMKDQNRWSTGNGRNTRALELLEKYYKMNETERIENDRSPFGFLISCSFNGKNCSQNHLSHFADFRYGSCITYNKIQNGRIIEASKFGVGSGLALTLNLDSACYLLTGETVGAKIMIHDPNEDPNPEDEGFTLSPGFEVLIALKQTVMHRLEYPYKDRCIHYKRNEKDFTRSKRFCIRSCIQRHNFARCNCIDPTSSIKSTFKSCSLTNYTEVCCLSDVLNDLSLTKLTCDCPLPCISVYNKRKISKSLLSSEAFSRNPLVKNVSKSKILLLNVFYSSFESYTYHQHPKYETTKLMSYIGSECALWLGLSFVAFCDIIEKLAICVKYMYIKLFNQHLSAIHDSDERR</sequence>
<evidence type="ECO:0000256" key="7">
    <source>
        <dbReference type="ARBA" id="ARBA00023053"/>
    </source>
</evidence>
<comment type="subcellular location">
    <subcellularLocation>
        <location evidence="1">Membrane</location>
        <topology evidence="1">Multi-pass membrane protein</topology>
    </subcellularLocation>
</comment>
<evidence type="ECO:0000256" key="9">
    <source>
        <dbReference type="ARBA" id="ARBA00023136"/>
    </source>
</evidence>
<keyword evidence="14" id="KW-1185">Reference proteome</keyword>
<dbReference type="AlphaFoldDB" id="A0A8T0EDA2"/>
<evidence type="ECO:0000256" key="8">
    <source>
        <dbReference type="ARBA" id="ARBA00023065"/>
    </source>
</evidence>
<keyword evidence="7" id="KW-0915">Sodium</keyword>
<keyword evidence="3 12" id="KW-0813">Transport</keyword>
<keyword evidence="4 12" id="KW-0894">Sodium channel</keyword>
<proteinExistence type="inferred from homology"/>
<keyword evidence="6" id="KW-1133">Transmembrane helix</keyword>
<evidence type="ECO:0000256" key="1">
    <source>
        <dbReference type="ARBA" id="ARBA00004141"/>
    </source>
</evidence>
<name>A0A8T0EDA2_ARGBR</name>
<keyword evidence="5 12" id="KW-0812">Transmembrane</keyword>
<evidence type="ECO:0000256" key="2">
    <source>
        <dbReference type="ARBA" id="ARBA00007193"/>
    </source>
</evidence>
<keyword evidence="10 12" id="KW-0739">Sodium transport</keyword>
<dbReference type="PANTHER" id="PTHR11690:SF248">
    <property type="entry name" value="PICKPOCKET 17, ISOFORM A"/>
    <property type="match status" value="1"/>
</dbReference>
<comment type="caution">
    <text evidence="13">The sequence shown here is derived from an EMBL/GenBank/DDBJ whole genome shotgun (WGS) entry which is preliminary data.</text>
</comment>
<dbReference type="PANTHER" id="PTHR11690">
    <property type="entry name" value="AMILORIDE-SENSITIVE SODIUM CHANNEL-RELATED"/>
    <property type="match status" value="1"/>
</dbReference>
<dbReference type="InterPro" id="IPR001873">
    <property type="entry name" value="ENaC"/>
</dbReference>
<keyword evidence="9" id="KW-0472">Membrane</keyword>
<dbReference type="Gene3D" id="2.60.470.10">
    <property type="entry name" value="Acid-sensing ion channels like domains"/>
    <property type="match status" value="1"/>
</dbReference>
<dbReference type="Proteomes" id="UP000807504">
    <property type="component" value="Unassembled WGS sequence"/>
</dbReference>
<evidence type="ECO:0000313" key="13">
    <source>
        <dbReference type="EMBL" id="KAF8768125.1"/>
    </source>
</evidence>
<reference evidence="13" key="1">
    <citation type="journal article" date="2020" name="bioRxiv">
        <title>Chromosome-level reference genome of the European wasp spider Argiope bruennichi: a resource for studies on range expansion and evolutionary adaptation.</title>
        <authorList>
            <person name="Sheffer M.M."/>
            <person name="Hoppe A."/>
            <person name="Krehenwinkel H."/>
            <person name="Uhl G."/>
            <person name="Kuss A.W."/>
            <person name="Jensen L."/>
            <person name="Jensen C."/>
            <person name="Gillespie R.G."/>
            <person name="Hoff K.J."/>
            <person name="Prost S."/>
        </authorList>
    </citation>
    <scope>NUCLEOTIDE SEQUENCE</scope>
</reference>
<evidence type="ECO:0000256" key="5">
    <source>
        <dbReference type="ARBA" id="ARBA00022692"/>
    </source>
</evidence>
<organism evidence="13 14">
    <name type="scientific">Argiope bruennichi</name>
    <name type="common">Wasp spider</name>
    <name type="synonym">Aranea bruennichi</name>
    <dbReference type="NCBI Taxonomy" id="94029"/>
    <lineage>
        <taxon>Eukaryota</taxon>
        <taxon>Metazoa</taxon>
        <taxon>Ecdysozoa</taxon>
        <taxon>Arthropoda</taxon>
        <taxon>Chelicerata</taxon>
        <taxon>Arachnida</taxon>
        <taxon>Araneae</taxon>
        <taxon>Araneomorphae</taxon>
        <taxon>Entelegynae</taxon>
        <taxon>Araneoidea</taxon>
        <taxon>Araneidae</taxon>
        <taxon>Argiope</taxon>
    </lineage>
</organism>
<evidence type="ECO:0000256" key="11">
    <source>
        <dbReference type="ARBA" id="ARBA00023303"/>
    </source>
</evidence>
<keyword evidence="8 12" id="KW-0406">Ion transport</keyword>
<evidence type="ECO:0000256" key="3">
    <source>
        <dbReference type="ARBA" id="ARBA00022448"/>
    </source>
</evidence>
<gene>
    <name evidence="13" type="ORF">HNY73_020976</name>
</gene>
<evidence type="ECO:0000256" key="6">
    <source>
        <dbReference type="ARBA" id="ARBA00022989"/>
    </source>
</evidence>
<evidence type="ECO:0000256" key="10">
    <source>
        <dbReference type="ARBA" id="ARBA00023201"/>
    </source>
</evidence>
<dbReference type="OMA" id="DSACYLL"/>
<dbReference type="PRINTS" id="PR01078">
    <property type="entry name" value="AMINACHANNEL"/>
</dbReference>
<evidence type="ECO:0000256" key="4">
    <source>
        <dbReference type="ARBA" id="ARBA00022461"/>
    </source>
</evidence>
<accession>A0A8T0EDA2</accession>
<dbReference type="EMBL" id="JABXBU010002230">
    <property type="protein sequence ID" value="KAF8768125.1"/>
    <property type="molecule type" value="Genomic_DNA"/>
</dbReference>
<evidence type="ECO:0000313" key="14">
    <source>
        <dbReference type="Proteomes" id="UP000807504"/>
    </source>
</evidence>
<reference evidence="13" key="2">
    <citation type="submission" date="2020-06" db="EMBL/GenBank/DDBJ databases">
        <authorList>
            <person name="Sheffer M."/>
        </authorList>
    </citation>
    <scope>NUCLEOTIDE SEQUENCE</scope>
</reference>
<dbReference type="GO" id="GO:0015280">
    <property type="term" value="F:ligand-gated sodium channel activity"/>
    <property type="evidence" value="ECO:0007669"/>
    <property type="project" value="TreeGrafter"/>
</dbReference>
<dbReference type="Pfam" id="PF00858">
    <property type="entry name" value="ASC"/>
    <property type="match status" value="1"/>
</dbReference>
<evidence type="ECO:0000256" key="12">
    <source>
        <dbReference type="RuleBase" id="RU000679"/>
    </source>
</evidence>
<dbReference type="OrthoDB" id="6418922at2759"/>
<protein>
    <submittedName>
        <fullName evidence="13">Degenerin-like protein asic-1</fullName>
    </submittedName>
</protein>
<dbReference type="GO" id="GO:0005886">
    <property type="term" value="C:plasma membrane"/>
    <property type="evidence" value="ECO:0007669"/>
    <property type="project" value="TreeGrafter"/>
</dbReference>
<comment type="similarity">
    <text evidence="2 12">Belongs to the amiloride-sensitive sodium channel (TC 1.A.6) family.</text>
</comment>